<dbReference type="Gene3D" id="3.30.1460.50">
    <property type="match status" value="1"/>
</dbReference>
<dbReference type="FunFam" id="3.30.1460.50:FF:000007">
    <property type="entry name" value="Autophagy-related protein 3"/>
    <property type="match status" value="1"/>
</dbReference>
<proteinExistence type="inferred from homology"/>
<evidence type="ECO:0000256" key="7">
    <source>
        <dbReference type="ARBA" id="ARBA00022927"/>
    </source>
</evidence>
<evidence type="ECO:0000256" key="4">
    <source>
        <dbReference type="ARBA" id="ARBA00022448"/>
    </source>
</evidence>
<dbReference type="GO" id="GO:0061723">
    <property type="term" value="P:glycophagy"/>
    <property type="evidence" value="ECO:0007669"/>
    <property type="project" value="TreeGrafter"/>
</dbReference>
<dbReference type="PANTHER" id="PTHR12866">
    <property type="entry name" value="UBIQUITIN-LIKE-CONJUGATING ENZYME ATG3"/>
    <property type="match status" value="1"/>
</dbReference>
<comment type="subcellular location">
    <subcellularLocation>
        <location evidence="1">Cytoplasm</location>
    </subcellularLocation>
</comment>
<dbReference type="Pfam" id="PF03987">
    <property type="entry name" value="Autophagy_act_C"/>
    <property type="match status" value="1"/>
</dbReference>
<accession>A0A397G2Z4</accession>
<dbReference type="GO" id="GO:0019776">
    <property type="term" value="F:Atg8-family ligase activity"/>
    <property type="evidence" value="ECO:0007669"/>
    <property type="project" value="TreeGrafter"/>
</dbReference>
<dbReference type="PANTHER" id="PTHR12866:SF2">
    <property type="entry name" value="UBIQUITIN-LIKE-CONJUGATING ENZYME ATG3"/>
    <property type="match status" value="1"/>
</dbReference>
<keyword evidence="4" id="KW-0813">Transport</keyword>
<dbReference type="GO" id="GO:0000407">
    <property type="term" value="C:phagophore assembly site"/>
    <property type="evidence" value="ECO:0007669"/>
    <property type="project" value="TreeGrafter"/>
</dbReference>
<dbReference type="GO" id="GO:0000045">
    <property type="term" value="P:autophagosome assembly"/>
    <property type="evidence" value="ECO:0007669"/>
    <property type="project" value="TreeGrafter"/>
</dbReference>
<dbReference type="AlphaFoldDB" id="A0A397G2Z4"/>
<evidence type="ECO:0000256" key="1">
    <source>
        <dbReference type="ARBA" id="ARBA00004496"/>
    </source>
</evidence>
<dbReference type="GO" id="GO:0005829">
    <property type="term" value="C:cytosol"/>
    <property type="evidence" value="ECO:0007669"/>
    <property type="project" value="TreeGrafter"/>
</dbReference>
<dbReference type="GO" id="GO:0000422">
    <property type="term" value="P:autophagy of mitochondrion"/>
    <property type="evidence" value="ECO:0007669"/>
    <property type="project" value="TreeGrafter"/>
</dbReference>
<name>A0A397G2Z4_9GLOM</name>
<dbReference type="Proteomes" id="UP000266861">
    <property type="component" value="Unassembled WGS sequence"/>
</dbReference>
<dbReference type="STRING" id="1348612.A0A397G2Z4"/>
<keyword evidence="12" id="KW-1185">Reference proteome</keyword>
<dbReference type="InterPro" id="IPR007135">
    <property type="entry name" value="Atg3/Atg10"/>
</dbReference>
<reference evidence="11 12" key="1">
    <citation type="submission" date="2018-08" db="EMBL/GenBank/DDBJ databases">
        <title>Genome and evolution of the arbuscular mycorrhizal fungus Diversispora epigaea (formerly Glomus versiforme) and its bacterial endosymbionts.</title>
        <authorList>
            <person name="Sun X."/>
            <person name="Fei Z."/>
            <person name="Harrison M."/>
        </authorList>
    </citation>
    <scope>NUCLEOTIDE SEQUENCE [LARGE SCALE GENOMIC DNA]</scope>
    <source>
        <strain evidence="11 12">IT104</strain>
    </source>
</reference>
<keyword evidence="6" id="KW-0833">Ubl conjugation pathway</keyword>
<dbReference type="OrthoDB" id="1584384at2759"/>
<evidence type="ECO:0000313" key="12">
    <source>
        <dbReference type="Proteomes" id="UP000266861"/>
    </source>
</evidence>
<evidence type="ECO:0000313" key="11">
    <source>
        <dbReference type="EMBL" id="RHZ43706.1"/>
    </source>
</evidence>
<keyword evidence="5" id="KW-0963">Cytoplasm</keyword>
<protein>
    <recommendedName>
        <fullName evidence="3">Autophagy-related protein 3</fullName>
    </recommendedName>
    <alternativeName>
        <fullName evidence="9 10">Autophagy-related E2-like conjugation enzyme ATG3</fullName>
    </alternativeName>
</protein>
<evidence type="ECO:0000256" key="3">
    <source>
        <dbReference type="ARBA" id="ARBA00018067"/>
    </source>
</evidence>
<evidence type="ECO:0000256" key="8">
    <source>
        <dbReference type="ARBA" id="ARBA00023006"/>
    </source>
</evidence>
<evidence type="ECO:0000256" key="9">
    <source>
        <dbReference type="ARBA" id="ARBA00032144"/>
    </source>
</evidence>
<evidence type="ECO:0000256" key="6">
    <source>
        <dbReference type="ARBA" id="ARBA00022786"/>
    </source>
</evidence>
<keyword evidence="7" id="KW-0653">Protein transport</keyword>
<dbReference type="EMBL" id="PQFF01000629">
    <property type="protein sequence ID" value="RHZ43706.1"/>
    <property type="molecule type" value="Genomic_DNA"/>
</dbReference>
<evidence type="ECO:0000256" key="2">
    <source>
        <dbReference type="ARBA" id="ARBA00007683"/>
    </source>
</evidence>
<comment type="similarity">
    <text evidence="2">Belongs to the ATG3 family.</text>
</comment>
<comment type="caution">
    <text evidence="11">The sequence shown here is derived from an EMBL/GenBank/DDBJ whole genome shotgun (WGS) entry which is preliminary data.</text>
</comment>
<evidence type="ECO:0000256" key="5">
    <source>
        <dbReference type="ARBA" id="ARBA00022490"/>
    </source>
</evidence>
<gene>
    <name evidence="11" type="ORF">Glove_880g15</name>
</gene>
<organism evidence="11 12">
    <name type="scientific">Diversispora epigaea</name>
    <dbReference type="NCBI Taxonomy" id="1348612"/>
    <lineage>
        <taxon>Eukaryota</taxon>
        <taxon>Fungi</taxon>
        <taxon>Fungi incertae sedis</taxon>
        <taxon>Mucoromycota</taxon>
        <taxon>Glomeromycotina</taxon>
        <taxon>Glomeromycetes</taxon>
        <taxon>Diversisporales</taxon>
        <taxon>Diversisporaceae</taxon>
        <taxon>Diversispora</taxon>
    </lineage>
</organism>
<keyword evidence="8" id="KW-0072">Autophagy</keyword>
<sequence>MNSVQTLFFGIREYLSPVLKNSKFKETGCITPEEFIAAGDFLVYKCPTWNWESGEVSKRRDYLLVDKQFLITRNVPCLRRVKQMEYTDEDAETQIETEDGEEAWVATHSGRAATNIEEIASYIEGDEDEINKKLINPVLEEVIDKEEVDIPDINDIPDIDDEVEEGVEEEEDPAALVSSSKVGNSYDDCPSDKILQVRTYDVFITYDKYYQTPRMWLFGYDEHRRPLTSTQIFEDISQDYAKKTVTIETHPHLNMSLASIHPCRHAQVMKKIIEKMNEESMKKFELLQNQYINANAGNSNNNAPPQVEQAQVRVDQYLIIFLKFMSSVVPTIDYDHTISA</sequence>
<evidence type="ECO:0000256" key="10">
    <source>
        <dbReference type="ARBA" id="ARBA00033139"/>
    </source>
</evidence>
<dbReference type="GO" id="GO:0015031">
    <property type="term" value="P:protein transport"/>
    <property type="evidence" value="ECO:0007669"/>
    <property type="project" value="UniProtKB-KW"/>
</dbReference>
<dbReference type="GO" id="GO:0044804">
    <property type="term" value="P:nucleophagy"/>
    <property type="evidence" value="ECO:0007669"/>
    <property type="project" value="TreeGrafter"/>
</dbReference>